<dbReference type="GO" id="GO:0004721">
    <property type="term" value="F:phosphoprotein phosphatase activity"/>
    <property type="evidence" value="ECO:0007669"/>
    <property type="project" value="TreeGrafter"/>
</dbReference>
<dbReference type="Pfam" id="PF02518">
    <property type="entry name" value="HATPase_c"/>
    <property type="match status" value="1"/>
</dbReference>
<sequence length="436" mass="48958">MKSKNPEKKQQLQLFVKELITFALLFAALGLVVYFFFYQSVYRDMDQGFKGQKTRILQNTPSPQLNHITGSAAKAASIKGPSKDGPFRANIVVFNGKGKVVNDAMLGERDYELLKKTKLIKRNLNKITETTLTADNVTSHFKTLLIKVPSSNLNPMYAGRYVLIMENIDADLLALASFRNALITTLIIFWILAIAIAYLLSRSSMKPIILSWRKQRDFSANAAHELRTPLTVIQNQLEYLLTKPKSRVMDEIDEVSTALDEVRHMQTLTNRLLMLARSDSNVVQMNKTDVNLQEWLTQVTKPYQDIAMSQQKSFQSTIKAEAHGSLDPDLIRQLLTILMDNAIKYTPEHGTVSIKATLAHENLLLEVADTGAGIPDEDKKKVFDRFYRTDKSRNSKTGGNGLGLAIAQWIVGQHRGKISVRDNHPNGAVFVVSLPV</sequence>
<keyword evidence="4" id="KW-0597">Phosphoprotein</keyword>
<dbReference type="PANTHER" id="PTHR45453">
    <property type="entry name" value="PHOSPHATE REGULON SENSOR PROTEIN PHOR"/>
    <property type="match status" value="1"/>
</dbReference>
<evidence type="ECO:0000313" key="11">
    <source>
        <dbReference type="Proteomes" id="UP000051160"/>
    </source>
</evidence>
<keyword evidence="8" id="KW-0812">Transmembrane</keyword>
<dbReference type="GO" id="GO:0005886">
    <property type="term" value="C:plasma membrane"/>
    <property type="evidence" value="ECO:0007669"/>
    <property type="project" value="TreeGrafter"/>
</dbReference>
<dbReference type="Pfam" id="PF00512">
    <property type="entry name" value="HisKA"/>
    <property type="match status" value="1"/>
</dbReference>
<dbReference type="SMART" id="SM00388">
    <property type="entry name" value="HisKA"/>
    <property type="match status" value="1"/>
</dbReference>
<accession>A0A0R1LYF0</accession>
<evidence type="ECO:0000259" key="9">
    <source>
        <dbReference type="PROSITE" id="PS50109"/>
    </source>
</evidence>
<keyword evidence="8" id="KW-1133">Transmembrane helix</keyword>
<keyword evidence="5" id="KW-0808">Transferase</keyword>
<feature type="transmembrane region" description="Helical" evidence="8">
    <location>
        <begin position="12"/>
        <end position="37"/>
    </location>
</feature>
<dbReference type="RefSeq" id="WP_056948276.1">
    <property type="nucleotide sequence ID" value="NZ_AZEE01000029.1"/>
</dbReference>
<dbReference type="InterPro" id="IPR036890">
    <property type="entry name" value="HATPase_C_sf"/>
</dbReference>
<dbReference type="InterPro" id="IPR003594">
    <property type="entry name" value="HATPase_dom"/>
</dbReference>
<dbReference type="SUPFAM" id="SSF47384">
    <property type="entry name" value="Homodimeric domain of signal transducing histidine kinase"/>
    <property type="match status" value="1"/>
</dbReference>
<dbReference type="PRINTS" id="PR00344">
    <property type="entry name" value="BCTRLSENSOR"/>
</dbReference>
<dbReference type="InterPro" id="IPR005467">
    <property type="entry name" value="His_kinase_dom"/>
</dbReference>
<evidence type="ECO:0000256" key="5">
    <source>
        <dbReference type="ARBA" id="ARBA00022679"/>
    </source>
</evidence>
<reference evidence="10 11" key="1">
    <citation type="journal article" date="2015" name="Genome Announc.">
        <title>Expanding the biotechnology potential of lactobacilli through comparative genomics of 213 strains and associated genera.</title>
        <authorList>
            <person name="Sun Z."/>
            <person name="Harris H.M."/>
            <person name="McCann A."/>
            <person name="Guo C."/>
            <person name="Argimon S."/>
            <person name="Zhang W."/>
            <person name="Yang X."/>
            <person name="Jeffery I.B."/>
            <person name="Cooney J.C."/>
            <person name="Kagawa T.F."/>
            <person name="Liu W."/>
            <person name="Song Y."/>
            <person name="Salvetti E."/>
            <person name="Wrobel A."/>
            <person name="Rasinkangas P."/>
            <person name="Parkhill J."/>
            <person name="Rea M.C."/>
            <person name="O'Sullivan O."/>
            <person name="Ritari J."/>
            <person name="Douillard F.P."/>
            <person name="Paul Ross R."/>
            <person name="Yang R."/>
            <person name="Briner A.E."/>
            <person name="Felis G.E."/>
            <person name="de Vos W.M."/>
            <person name="Barrangou R."/>
            <person name="Klaenhammer T.R."/>
            <person name="Caufield P.W."/>
            <person name="Cui Y."/>
            <person name="Zhang H."/>
            <person name="O'Toole P.W."/>
        </authorList>
    </citation>
    <scope>NUCLEOTIDE SEQUENCE [LARGE SCALE GENOMIC DNA]</scope>
    <source>
        <strain evidence="10 11">DSM 19909</strain>
    </source>
</reference>
<evidence type="ECO:0000256" key="6">
    <source>
        <dbReference type="ARBA" id="ARBA00022777"/>
    </source>
</evidence>
<dbReference type="PROSITE" id="PS50109">
    <property type="entry name" value="HIS_KIN"/>
    <property type="match status" value="1"/>
</dbReference>
<comment type="subcellular location">
    <subcellularLocation>
        <location evidence="2">Membrane</location>
    </subcellularLocation>
</comment>
<name>A0A0R1LYF0_9LACO</name>
<dbReference type="InterPro" id="IPR003661">
    <property type="entry name" value="HisK_dim/P_dom"/>
</dbReference>
<dbReference type="CDD" id="cd00075">
    <property type="entry name" value="HATPase"/>
    <property type="match status" value="1"/>
</dbReference>
<dbReference type="Proteomes" id="UP000051160">
    <property type="component" value="Unassembled WGS sequence"/>
</dbReference>
<dbReference type="CDD" id="cd00082">
    <property type="entry name" value="HisKA"/>
    <property type="match status" value="1"/>
</dbReference>
<proteinExistence type="predicted"/>
<gene>
    <name evidence="10" type="ORF">FD04_GL001363</name>
</gene>
<dbReference type="PATRIC" id="fig|1423776.4.peg.1382"/>
<dbReference type="SMART" id="SM00387">
    <property type="entry name" value="HATPase_c"/>
    <property type="match status" value="1"/>
</dbReference>
<dbReference type="Gene3D" id="1.10.287.130">
    <property type="match status" value="1"/>
</dbReference>
<comment type="catalytic activity">
    <reaction evidence="1">
        <text>ATP + protein L-histidine = ADP + protein N-phospho-L-histidine.</text>
        <dbReference type="EC" id="2.7.13.3"/>
    </reaction>
</comment>
<dbReference type="GO" id="GO:0000155">
    <property type="term" value="F:phosphorelay sensor kinase activity"/>
    <property type="evidence" value="ECO:0007669"/>
    <property type="project" value="InterPro"/>
</dbReference>
<dbReference type="PANTHER" id="PTHR45453:SF1">
    <property type="entry name" value="PHOSPHATE REGULON SENSOR PROTEIN PHOR"/>
    <property type="match status" value="1"/>
</dbReference>
<evidence type="ECO:0000256" key="2">
    <source>
        <dbReference type="ARBA" id="ARBA00004370"/>
    </source>
</evidence>
<keyword evidence="7" id="KW-0902">Two-component regulatory system</keyword>
<dbReference type="EMBL" id="AZEE01000029">
    <property type="protein sequence ID" value="KRK97346.1"/>
    <property type="molecule type" value="Genomic_DNA"/>
</dbReference>
<dbReference type="InterPro" id="IPR050351">
    <property type="entry name" value="BphY/WalK/GraS-like"/>
</dbReference>
<dbReference type="SUPFAM" id="SSF55874">
    <property type="entry name" value="ATPase domain of HSP90 chaperone/DNA topoisomerase II/histidine kinase"/>
    <property type="match status" value="1"/>
</dbReference>
<keyword evidence="11" id="KW-1185">Reference proteome</keyword>
<dbReference type="AlphaFoldDB" id="A0A0R1LYF0"/>
<dbReference type="Gene3D" id="3.30.565.10">
    <property type="entry name" value="Histidine kinase-like ATPase, C-terminal domain"/>
    <property type="match status" value="1"/>
</dbReference>
<dbReference type="STRING" id="1423776.FD04_GL001363"/>
<protein>
    <recommendedName>
        <fullName evidence="3">histidine kinase</fullName>
        <ecNumber evidence="3">2.7.13.3</ecNumber>
    </recommendedName>
</protein>
<feature type="transmembrane region" description="Helical" evidence="8">
    <location>
        <begin position="181"/>
        <end position="200"/>
    </location>
</feature>
<evidence type="ECO:0000256" key="1">
    <source>
        <dbReference type="ARBA" id="ARBA00000085"/>
    </source>
</evidence>
<dbReference type="GO" id="GO:0016036">
    <property type="term" value="P:cellular response to phosphate starvation"/>
    <property type="evidence" value="ECO:0007669"/>
    <property type="project" value="TreeGrafter"/>
</dbReference>
<dbReference type="FunFam" id="3.30.565.10:FF:000006">
    <property type="entry name" value="Sensor histidine kinase WalK"/>
    <property type="match status" value="1"/>
</dbReference>
<comment type="caution">
    <text evidence="10">The sequence shown here is derived from an EMBL/GenBank/DDBJ whole genome shotgun (WGS) entry which is preliminary data.</text>
</comment>
<feature type="domain" description="Histidine kinase" evidence="9">
    <location>
        <begin position="221"/>
        <end position="436"/>
    </location>
</feature>
<keyword evidence="6 10" id="KW-0418">Kinase</keyword>
<dbReference type="OrthoDB" id="9813151at2"/>
<keyword evidence="8" id="KW-0472">Membrane</keyword>
<evidence type="ECO:0000256" key="4">
    <source>
        <dbReference type="ARBA" id="ARBA00022553"/>
    </source>
</evidence>
<evidence type="ECO:0000256" key="8">
    <source>
        <dbReference type="SAM" id="Phobius"/>
    </source>
</evidence>
<dbReference type="InterPro" id="IPR004358">
    <property type="entry name" value="Sig_transdc_His_kin-like_C"/>
</dbReference>
<dbReference type="InterPro" id="IPR036097">
    <property type="entry name" value="HisK_dim/P_sf"/>
</dbReference>
<evidence type="ECO:0000256" key="3">
    <source>
        <dbReference type="ARBA" id="ARBA00012438"/>
    </source>
</evidence>
<organism evidence="10 11">
    <name type="scientific">Secundilactobacillus odoratitofui DSM 19909 = JCM 15043</name>
    <dbReference type="NCBI Taxonomy" id="1423776"/>
    <lineage>
        <taxon>Bacteria</taxon>
        <taxon>Bacillati</taxon>
        <taxon>Bacillota</taxon>
        <taxon>Bacilli</taxon>
        <taxon>Lactobacillales</taxon>
        <taxon>Lactobacillaceae</taxon>
        <taxon>Secundilactobacillus</taxon>
    </lineage>
</organism>
<evidence type="ECO:0000256" key="7">
    <source>
        <dbReference type="ARBA" id="ARBA00023012"/>
    </source>
</evidence>
<dbReference type="EC" id="2.7.13.3" evidence="3"/>
<evidence type="ECO:0000313" key="10">
    <source>
        <dbReference type="EMBL" id="KRK97346.1"/>
    </source>
</evidence>